<evidence type="ECO:0000313" key="2">
    <source>
        <dbReference type="EMBL" id="KAG6457135.1"/>
    </source>
</evidence>
<evidence type="ECO:0000256" key="1">
    <source>
        <dbReference type="SAM" id="Phobius"/>
    </source>
</evidence>
<keyword evidence="1" id="KW-0812">Transmembrane</keyword>
<accession>A0A921ZGL5</accession>
<keyword evidence="1" id="KW-0472">Membrane</keyword>
<evidence type="ECO:0000313" key="3">
    <source>
        <dbReference type="Proteomes" id="UP000791440"/>
    </source>
</evidence>
<reference evidence="2" key="2">
    <citation type="submission" date="2020-12" db="EMBL/GenBank/DDBJ databases">
        <authorList>
            <person name="Kanost M."/>
        </authorList>
    </citation>
    <scope>NUCLEOTIDE SEQUENCE</scope>
</reference>
<comment type="caution">
    <text evidence="2">The sequence shown here is derived from an EMBL/GenBank/DDBJ whole genome shotgun (WGS) entry which is preliminary data.</text>
</comment>
<dbReference type="PANTHER" id="PTHR12444:SF9">
    <property type="entry name" value="AGAP013133-PA"/>
    <property type="match status" value="1"/>
</dbReference>
<proteinExistence type="predicted"/>
<dbReference type="GO" id="GO:0072659">
    <property type="term" value="P:protein localization to plasma membrane"/>
    <property type="evidence" value="ECO:0007669"/>
    <property type="project" value="TreeGrafter"/>
</dbReference>
<reference evidence="2" key="1">
    <citation type="journal article" date="2016" name="Insect Biochem. Mol. Biol.">
        <title>Multifaceted biological insights from a draft genome sequence of the tobacco hornworm moth, Manduca sexta.</title>
        <authorList>
            <person name="Kanost M.R."/>
            <person name="Arrese E.L."/>
            <person name="Cao X."/>
            <person name="Chen Y.R."/>
            <person name="Chellapilla S."/>
            <person name="Goldsmith M.R."/>
            <person name="Grosse-Wilde E."/>
            <person name="Heckel D.G."/>
            <person name="Herndon N."/>
            <person name="Jiang H."/>
            <person name="Papanicolaou A."/>
            <person name="Qu J."/>
            <person name="Soulages J.L."/>
            <person name="Vogel H."/>
            <person name="Walters J."/>
            <person name="Waterhouse R.M."/>
            <person name="Ahn S.J."/>
            <person name="Almeida F.C."/>
            <person name="An C."/>
            <person name="Aqrawi P."/>
            <person name="Bretschneider A."/>
            <person name="Bryant W.B."/>
            <person name="Bucks S."/>
            <person name="Chao H."/>
            <person name="Chevignon G."/>
            <person name="Christen J.M."/>
            <person name="Clarke D.F."/>
            <person name="Dittmer N.T."/>
            <person name="Ferguson L.C.F."/>
            <person name="Garavelou S."/>
            <person name="Gordon K.H.J."/>
            <person name="Gunaratna R.T."/>
            <person name="Han Y."/>
            <person name="Hauser F."/>
            <person name="He Y."/>
            <person name="Heidel-Fischer H."/>
            <person name="Hirsh A."/>
            <person name="Hu Y."/>
            <person name="Jiang H."/>
            <person name="Kalra D."/>
            <person name="Klinner C."/>
            <person name="Konig C."/>
            <person name="Kovar C."/>
            <person name="Kroll A.R."/>
            <person name="Kuwar S.S."/>
            <person name="Lee S.L."/>
            <person name="Lehman R."/>
            <person name="Li K."/>
            <person name="Li Z."/>
            <person name="Liang H."/>
            <person name="Lovelace S."/>
            <person name="Lu Z."/>
            <person name="Mansfield J.H."/>
            <person name="McCulloch K.J."/>
            <person name="Mathew T."/>
            <person name="Morton B."/>
            <person name="Muzny D.M."/>
            <person name="Neunemann D."/>
            <person name="Ongeri F."/>
            <person name="Pauchet Y."/>
            <person name="Pu L.L."/>
            <person name="Pyrousis I."/>
            <person name="Rao X.J."/>
            <person name="Redding A."/>
            <person name="Roesel C."/>
            <person name="Sanchez-Gracia A."/>
            <person name="Schaack S."/>
            <person name="Shukla A."/>
            <person name="Tetreau G."/>
            <person name="Wang Y."/>
            <person name="Xiong G.H."/>
            <person name="Traut W."/>
            <person name="Walsh T.K."/>
            <person name="Worley K.C."/>
            <person name="Wu D."/>
            <person name="Wu W."/>
            <person name="Wu Y.Q."/>
            <person name="Zhang X."/>
            <person name="Zou Z."/>
            <person name="Zucker H."/>
            <person name="Briscoe A.D."/>
            <person name="Burmester T."/>
            <person name="Clem R.J."/>
            <person name="Feyereisen R."/>
            <person name="Grimmelikhuijzen C.J.P."/>
            <person name="Hamodrakas S.J."/>
            <person name="Hansson B.S."/>
            <person name="Huguet E."/>
            <person name="Jermiin L.S."/>
            <person name="Lan Q."/>
            <person name="Lehman H.K."/>
            <person name="Lorenzen M."/>
            <person name="Merzendorfer H."/>
            <person name="Michalopoulos I."/>
            <person name="Morton D.B."/>
            <person name="Muthukrishnan S."/>
            <person name="Oakeshott J.G."/>
            <person name="Palmer W."/>
            <person name="Park Y."/>
            <person name="Passarelli A.L."/>
            <person name="Rozas J."/>
            <person name="Schwartz L.M."/>
            <person name="Smith W."/>
            <person name="Southgate A."/>
            <person name="Vilcinskas A."/>
            <person name="Vogt R."/>
            <person name="Wang P."/>
            <person name="Werren J."/>
            <person name="Yu X.Q."/>
            <person name="Zhou J.J."/>
            <person name="Brown S.J."/>
            <person name="Scherer S.E."/>
            <person name="Richards S."/>
            <person name="Blissard G.W."/>
        </authorList>
    </citation>
    <scope>NUCLEOTIDE SEQUENCE</scope>
</reference>
<protein>
    <submittedName>
        <fullName evidence="2">Uncharacterized protein</fullName>
    </submittedName>
</protein>
<name>A0A921ZGL5_MANSE</name>
<feature type="transmembrane region" description="Helical" evidence="1">
    <location>
        <begin position="387"/>
        <end position="415"/>
    </location>
</feature>
<dbReference type="EMBL" id="JH668535">
    <property type="protein sequence ID" value="KAG6457135.1"/>
    <property type="molecule type" value="Genomic_DNA"/>
</dbReference>
<feature type="transmembrane region" description="Helical" evidence="1">
    <location>
        <begin position="435"/>
        <end position="457"/>
    </location>
</feature>
<keyword evidence="3" id="KW-1185">Reference proteome</keyword>
<keyword evidence="1" id="KW-1133">Transmembrane helix</keyword>
<sequence length="548" mass="64400">MFMSHKHKSLTGVDLQEKINQLHQAYMPMDLSSVFYHNKVNAIKKLEYILRYSSRNALQDADYEELILCALTLIYFFGMRLKLRQLTSHYGYWCGKRHFNKAESVFQMTMDQLHPERSDVTIKITLNFFTTVSLWPFESFVEQILEVVLYYNRGKTTLFNLMLTDIHCVLFKDVKSARHRMRVLYELLKSTNWIIDKQKLLPFVTRLLDFFAYSIAKGDSKISAYGYLRKGFEVCLRRIFERVENQHRLMIITTMLNWFSMVNMSDDDVLEFSSLLNRAAELYKVGQYTESFREGVFEHVLVNLVGSTNSLYSIVGCRLLHRFLDRQNNAEYLTVPSLYYEFSQVRLKVGCYDSYDKTFIRNHRDKFHEFFLKAVKLHCNNSGNLKAIFVVVCLVILEVPCGLTAAAAACIVMTIQDFALNGENLTATCRYWMHAIVISVMSLICWVHKAPVLYRYVNQIISRRAKEAPQLNPPLMQIYNIGRHHVTWNKPTLFFEDWELRYGLWKHFKDAQVVFALNLCNKRCQVLIILKLLINILVPHEETSKQIR</sequence>
<gene>
    <name evidence="2" type="ORF">O3G_MSEX010143</name>
</gene>
<dbReference type="Proteomes" id="UP000791440">
    <property type="component" value="Unassembled WGS sequence"/>
</dbReference>
<dbReference type="PANTHER" id="PTHR12444">
    <property type="entry name" value="PROTEIN EFR3 HOMOLOG CMP44E"/>
    <property type="match status" value="1"/>
</dbReference>
<dbReference type="AlphaFoldDB" id="A0A921ZGL5"/>
<dbReference type="GO" id="GO:0005886">
    <property type="term" value="C:plasma membrane"/>
    <property type="evidence" value="ECO:0007669"/>
    <property type="project" value="TreeGrafter"/>
</dbReference>
<dbReference type="InterPro" id="IPR051851">
    <property type="entry name" value="EFR3_Homologs"/>
</dbReference>
<organism evidence="2 3">
    <name type="scientific">Manduca sexta</name>
    <name type="common">Tobacco hawkmoth</name>
    <name type="synonym">Tobacco hornworm</name>
    <dbReference type="NCBI Taxonomy" id="7130"/>
    <lineage>
        <taxon>Eukaryota</taxon>
        <taxon>Metazoa</taxon>
        <taxon>Ecdysozoa</taxon>
        <taxon>Arthropoda</taxon>
        <taxon>Hexapoda</taxon>
        <taxon>Insecta</taxon>
        <taxon>Pterygota</taxon>
        <taxon>Neoptera</taxon>
        <taxon>Endopterygota</taxon>
        <taxon>Lepidoptera</taxon>
        <taxon>Glossata</taxon>
        <taxon>Ditrysia</taxon>
        <taxon>Bombycoidea</taxon>
        <taxon>Sphingidae</taxon>
        <taxon>Sphinginae</taxon>
        <taxon>Sphingini</taxon>
        <taxon>Manduca</taxon>
    </lineage>
</organism>